<sequence>MDNQNCSSHRSQSTSFLHELTNGDSSDNYPDYHSTQGHVAIYSDYATPDCSRQPLHSGSHYPVPGAVVHYGSEGNHYQYMDYPDYSSPKPGQSLSYNVTNRPWRQDNNVSQQYDIQQSVHGQSGPVWNNQQASFYHQQADHTIYSNQPSTHSYGGNSLPEKTSHYYVQQSSRPHESHISSQEVYSAPGVNSADIVLPDTSISVHGKGSMMHPAGTTMSSSRPHTSHNLNTSLHKPLPSTSHATPSNHPATLCRPQVSSPNPYGGNSQMPHHVNSISTAQSQPISVAPYPPTSPHPAHYAHVQSTGHHSGQVTVRPVSYPIQMANESSRTVVSPIPASQAPGTYSNTTSGNISESANYLVGRVPQSLTSLPPTLLSHADPRQANFSHSSRSQSPAVSHHKLGYSQHISQAQPSSASSSDSPYRPYQDVTGSVQGQITQSSLPNQQPYPDPNSSINSTVVTNKQIALTQSGPYSHALYETSTAPLQQSVPSNIPPFSPFPQNADPCSPPTKPISTPIASCPAPTISRQSGTYTPPAQTNVHSQRYPVTGPTSHGYSASSTLQTIPRSAETNVCITTSVASLVLPSTSGYLPAADLRSNTSPNSSSNISLVQSTPVSLS</sequence>
<feature type="region of interest" description="Disordered" evidence="1">
    <location>
        <begin position="327"/>
        <end position="349"/>
    </location>
</feature>
<feature type="region of interest" description="Disordered" evidence="1">
    <location>
        <begin position="369"/>
        <end position="427"/>
    </location>
</feature>
<proteinExistence type="predicted"/>
<feature type="region of interest" description="Disordered" evidence="1">
    <location>
        <begin position="1"/>
        <end position="32"/>
    </location>
</feature>
<reference evidence="2" key="1">
    <citation type="submission" date="2018-11" db="EMBL/GenBank/DDBJ databases">
        <authorList>
            <consortium name="Pathogen Informatics"/>
        </authorList>
    </citation>
    <scope>NUCLEOTIDE SEQUENCE</scope>
</reference>
<evidence type="ECO:0000256" key="1">
    <source>
        <dbReference type="SAM" id="MobiDB-lite"/>
    </source>
</evidence>
<feature type="compositionally biased region" description="Polar residues" evidence="1">
    <location>
        <begin position="339"/>
        <end position="349"/>
    </location>
</feature>
<gene>
    <name evidence="2" type="ORF">PXEA_LOCUS13948</name>
</gene>
<feature type="compositionally biased region" description="Low complexity" evidence="1">
    <location>
        <begin position="407"/>
        <end position="420"/>
    </location>
</feature>
<feature type="compositionally biased region" description="Polar residues" evidence="1">
    <location>
        <begin position="523"/>
        <end position="540"/>
    </location>
</feature>
<dbReference type="AlphaFoldDB" id="A0A448WUI9"/>
<accession>A0A448WUI9</accession>
<protein>
    <submittedName>
        <fullName evidence="2">Uncharacterized protein</fullName>
    </submittedName>
</protein>
<keyword evidence="3" id="KW-1185">Reference proteome</keyword>
<evidence type="ECO:0000313" key="2">
    <source>
        <dbReference type="EMBL" id="VEL20508.1"/>
    </source>
</evidence>
<feature type="compositionally biased region" description="Polar residues" evidence="1">
    <location>
        <begin position="255"/>
        <end position="272"/>
    </location>
</feature>
<dbReference type="EMBL" id="CAAALY010046777">
    <property type="protein sequence ID" value="VEL20508.1"/>
    <property type="molecule type" value="Genomic_DNA"/>
</dbReference>
<feature type="compositionally biased region" description="Polar residues" evidence="1">
    <location>
        <begin position="382"/>
        <end position="394"/>
    </location>
</feature>
<feature type="region of interest" description="Disordered" evidence="1">
    <location>
        <begin position="484"/>
        <end position="560"/>
    </location>
</feature>
<feature type="region of interest" description="Disordered" evidence="1">
    <location>
        <begin position="209"/>
        <end position="272"/>
    </location>
</feature>
<feature type="region of interest" description="Disordered" evidence="1">
    <location>
        <begin position="587"/>
        <end position="616"/>
    </location>
</feature>
<feature type="compositionally biased region" description="Low complexity" evidence="1">
    <location>
        <begin position="595"/>
        <end position="610"/>
    </location>
</feature>
<organism evidence="2 3">
    <name type="scientific">Protopolystoma xenopodis</name>
    <dbReference type="NCBI Taxonomy" id="117903"/>
    <lineage>
        <taxon>Eukaryota</taxon>
        <taxon>Metazoa</taxon>
        <taxon>Spiralia</taxon>
        <taxon>Lophotrochozoa</taxon>
        <taxon>Platyhelminthes</taxon>
        <taxon>Monogenea</taxon>
        <taxon>Polyopisthocotylea</taxon>
        <taxon>Polystomatidea</taxon>
        <taxon>Polystomatidae</taxon>
        <taxon>Protopolystoma</taxon>
    </lineage>
</organism>
<evidence type="ECO:0000313" key="3">
    <source>
        <dbReference type="Proteomes" id="UP000784294"/>
    </source>
</evidence>
<comment type="caution">
    <text evidence="2">The sequence shown here is derived from an EMBL/GenBank/DDBJ whole genome shotgun (WGS) entry which is preliminary data.</text>
</comment>
<feature type="compositionally biased region" description="Polar residues" evidence="1">
    <location>
        <begin position="215"/>
        <end position="248"/>
    </location>
</feature>
<dbReference type="Proteomes" id="UP000784294">
    <property type="component" value="Unassembled WGS sequence"/>
</dbReference>
<name>A0A448WUI9_9PLAT</name>
<feature type="compositionally biased region" description="Polar residues" evidence="1">
    <location>
        <begin position="547"/>
        <end position="560"/>
    </location>
</feature>